<dbReference type="AlphaFoldDB" id="A0A5M8ANQ1"/>
<dbReference type="GO" id="GO:0016747">
    <property type="term" value="F:acyltransferase activity, transferring groups other than amino-acyl groups"/>
    <property type="evidence" value="ECO:0007669"/>
    <property type="project" value="InterPro"/>
</dbReference>
<dbReference type="SUPFAM" id="SSF55729">
    <property type="entry name" value="Acyl-CoA N-acyltransferases (Nat)"/>
    <property type="match status" value="1"/>
</dbReference>
<dbReference type="InterPro" id="IPR000182">
    <property type="entry name" value="GNAT_dom"/>
</dbReference>
<gene>
    <name evidence="2" type="ORF">F1599_12880</name>
</gene>
<keyword evidence="2" id="KW-0808">Transferase</keyword>
<comment type="caution">
    <text evidence="2">The sequence shown here is derived from an EMBL/GenBank/DDBJ whole genome shotgun (WGS) entry which is preliminary data.</text>
</comment>
<feature type="domain" description="N-acetyltransferase" evidence="1">
    <location>
        <begin position="5"/>
        <end position="147"/>
    </location>
</feature>
<sequence>MIRGVRIRAAKAVDLAAVLEVLDICSLKYKVAEASTHLYHLAMLGKQPIGCVCGEIHGETVVIRAVAVLPEYRDQRIATHLVGAVLMRARANGCKSAALFTNRHPSFFARYGFSLSSPEQLPEEIRIARDFHRRFSARTYCMCRRLD</sequence>
<name>A0A5M8ANQ1_9BURK</name>
<organism evidence="2 3">
    <name type="scientific">Cupriavidus cauae</name>
    <dbReference type="NCBI Taxonomy" id="2608999"/>
    <lineage>
        <taxon>Bacteria</taxon>
        <taxon>Pseudomonadati</taxon>
        <taxon>Pseudomonadota</taxon>
        <taxon>Betaproteobacteria</taxon>
        <taxon>Burkholderiales</taxon>
        <taxon>Burkholderiaceae</taxon>
        <taxon>Cupriavidus</taxon>
    </lineage>
</organism>
<evidence type="ECO:0000313" key="3">
    <source>
        <dbReference type="Proteomes" id="UP000324324"/>
    </source>
</evidence>
<dbReference type="CDD" id="cd04301">
    <property type="entry name" value="NAT_SF"/>
    <property type="match status" value="1"/>
</dbReference>
<dbReference type="InterPro" id="IPR016181">
    <property type="entry name" value="Acyl_CoA_acyltransferase"/>
</dbReference>
<dbReference type="Pfam" id="PF00583">
    <property type="entry name" value="Acetyltransf_1"/>
    <property type="match status" value="1"/>
</dbReference>
<protein>
    <submittedName>
        <fullName evidence="2">GNAT family N-acetyltransferase</fullName>
    </submittedName>
</protein>
<dbReference type="PROSITE" id="PS51186">
    <property type="entry name" value="GNAT"/>
    <property type="match status" value="1"/>
</dbReference>
<proteinExistence type="predicted"/>
<evidence type="ECO:0000313" key="2">
    <source>
        <dbReference type="EMBL" id="KAA6123821.1"/>
    </source>
</evidence>
<dbReference type="Proteomes" id="UP000324324">
    <property type="component" value="Unassembled WGS sequence"/>
</dbReference>
<accession>A0A5M8ANQ1</accession>
<keyword evidence="3" id="KW-1185">Reference proteome</keyword>
<dbReference type="Gene3D" id="3.40.630.30">
    <property type="match status" value="1"/>
</dbReference>
<dbReference type="RefSeq" id="WP_149316743.1">
    <property type="nucleotide sequence ID" value="NZ_CP080293.1"/>
</dbReference>
<reference evidence="2 3" key="1">
    <citation type="submission" date="2019-09" db="EMBL/GenBank/DDBJ databases">
        <title>Isolation of a novel species in the genus Cupriavidus from patients with sepsis using whole genome sequencing.</title>
        <authorList>
            <person name="Kweon O.J."/>
            <person name="Lee M.-K."/>
        </authorList>
    </citation>
    <scope>NUCLEOTIDE SEQUENCE [LARGE SCALE GENOMIC DNA]</scope>
    <source>
        <strain evidence="2 3">MKL-01</strain>
    </source>
</reference>
<evidence type="ECO:0000259" key="1">
    <source>
        <dbReference type="PROSITE" id="PS51186"/>
    </source>
</evidence>
<dbReference type="EMBL" id="VWRN01000034">
    <property type="protein sequence ID" value="KAA6123821.1"/>
    <property type="molecule type" value="Genomic_DNA"/>
</dbReference>